<evidence type="ECO:0000256" key="6">
    <source>
        <dbReference type="HAMAP-Rule" id="MF_00031"/>
    </source>
</evidence>
<dbReference type="KEGG" id="npy:NPRO_10210"/>
<proteinExistence type="inferred from homology"/>
<evidence type="ECO:0000256" key="4">
    <source>
        <dbReference type="ARBA" id="ARBA00023172"/>
    </source>
</evidence>
<evidence type="ECO:0000256" key="5">
    <source>
        <dbReference type="ARBA" id="ARBA00023204"/>
    </source>
</evidence>
<dbReference type="CDD" id="cd14332">
    <property type="entry name" value="UBA_RuvA_C"/>
    <property type="match status" value="1"/>
</dbReference>
<keyword evidence="1 6" id="KW-0963">Cytoplasm</keyword>
<gene>
    <name evidence="6" type="primary">ruvA</name>
    <name evidence="9" type="ORF">NPRO_10210</name>
</gene>
<dbReference type="InterPro" id="IPR011114">
    <property type="entry name" value="RuvA_C"/>
</dbReference>
<dbReference type="Gene3D" id="1.10.150.20">
    <property type="entry name" value="5' to 3' exonuclease, C-terminal subdomain"/>
    <property type="match status" value="1"/>
</dbReference>
<dbReference type="GO" id="GO:0009378">
    <property type="term" value="F:four-way junction helicase activity"/>
    <property type="evidence" value="ECO:0007669"/>
    <property type="project" value="InterPro"/>
</dbReference>
<feature type="domain" description="DNA helicase Holliday junction RuvA type" evidence="7">
    <location>
        <begin position="1"/>
        <end position="62"/>
    </location>
</feature>
<dbReference type="Gene3D" id="1.10.8.10">
    <property type="entry name" value="DNA helicase RuvA subunit, C-terminal domain"/>
    <property type="match status" value="1"/>
</dbReference>
<evidence type="ECO:0000313" key="9">
    <source>
        <dbReference type="EMBL" id="BBO23426.1"/>
    </source>
</evidence>
<protein>
    <recommendedName>
        <fullName evidence="6">Holliday junction branch migration complex subunit RuvA</fullName>
    </recommendedName>
</protein>
<keyword evidence="5 6" id="KW-0234">DNA repair</keyword>
<name>A0A809S477_9BACT</name>
<keyword evidence="9" id="KW-0067">ATP-binding</keyword>
<comment type="subunit">
    <text evidence="6">Homotetramer. Forms an RuvA(8)-RuvB(12)-Holliday junction (HJ) complex. HJ DNA is sandwiched between 2 RuvA tetramers; dsDNA enters through RuvA and exits via RuvB. An RuvB hexamer assembles on each DNA strand where it exits the tetramer. Each RuvB hexamer is contacted by two RuvA subunits (via domain III) on 2 adjacent RuvB subunits; this complex drives branch migration. In the full resolvosome a probable DNA-RuvA(4)-RuvB(12)-RuvC(2) complex forms which resolves the HJ.</text>
</comment>
<sequence>MIGRLRGELAEVEGSTVIVDVAGVGYQVTLPEYVAAMLPPLGDEVVFRIRQVVREDSNTLYGFLDAEQLRLFDLLCEVKGCGPRLAMSLIGQLGEETVAQAILGQDARVLVRASGVGLKLAERILLELKDKVREESFLRRAGQVQRAAARTPESDTLVDALVALGYRRPDAESVAREVRGQAETVEEQLKLALRQLSK</sequence>
<dbReference type="InterPro" id="IPR000085">
    <property type="entry name" value="RuvA"/>
</dbReference>
<keyword evidence="9" id="KW-0347">Helicase</keyword>
<keyword evidence="9" id="KW-0547">Nucleotide-binding</keyword>
<comment type="domain">
    <text evidence="6">Has three domains with a flexible linker between the domains II and III and assumes an 'L' shape. Domain III is highly mobile and contacts RuvB.</text>
</comment>
<comment type="similarity">
    <text evidence="6">Belongs to the RuvA family.</text>
</comment>
<dbReference type="SUPFAM" id="SSF47781">
    <property type="entry name" value="RuvA domain 2-like"/>
    <property type="match status" value="1"/>
</dbReference>
<evidence type="ECO:0000256" key="2">
    <source>
        <dbReference type="ARBA" id="ARBA00022763"/>
    </source>
</evidence>
<dbReference type="Proteomes" id="UP000662873">
    <property type="component" value="Chromosome"/>
</dbReference>
<organism evidence="9 10">
    <name type="scientific">Candidatus Nitrosymbiomonas proteolyticus</name>
    <dbReference type="NCBI Taxonomy" id="2608984"/>
    <lineage>
        <taxon>Bacteria</taxon>
        <taxon>Bacillati</taxon>
        <taxon>Armatimonadota</taxon>
        <taxon>Armatimonadota incertae sedis</taxon>
        <taxon>Candidatus Nitrosymbiomonas</taxon>
    </lineage>
</organism>
<feature type="region of interest" description="Domain III" evidence="6">
    <location>
        <begin position="149"/>
        <end position="198"/>
    </location>
</feature>
<dbReference type="InterPro" id="IPR010994">
    <property type="entry name" value="RuvA_2-like"/>
</dbReference>
<dbReference type="GO" id="GO:0009379">
    <property type="term" value="C:Holliday junction helicase complex"/>
    <property type="evidence" value="ECO:0007669"/>
    <property type="project" value="InterPro"/>
</dbReference>
<feature type="domain" description="Holliday junction DNA helicase RuvA C-terminal" evidence="8">
    <location>
        <begin position="157"/>
        <end position="197"/>
    </location>
</feature>
<dbReference type="Pfam" id="PF14520">
    <property type="entry name" value="HHH_5"/>
    <property type="match status" value="1"/>
</dbReference>
<evidence type="ECO:0000259" key="8">
    <source>
        <dbReference type="Pfam" id="PF07499"/>
    </source>
</evidence>
<dbReference type="InterPro" id="IPR013849">
    <property type="entry name" value="DNA_helicase_Holl-junc_RuvA_I"/>
</dbReference>
<comment type="function">
    <text evidence="6">The RuvA-RuvB-RuvC complex processes Holliday junction (HJ) DNA during genetic recombination and DNA repair, while the RuvA-RuvB complex plays an important role in the rescue of blocked DNA replication forks via replication fork reversal (RFR). RuvA specifically binds to HJ cruciform DNA, conferring on it an open structure. The RuvB hexamer acts as an ATP-dependent pump, pulling dsDNA into and through the RuvAB complex. HJ branch migration allows RuvC to scan DNA until it finds its consensus sequence, where it cleaves and resolves the cruciform DNA.</text>
</comment>
<feature type="region of interest" description="Domain I" evidence="6">
    <location>
        <begin position="1"/>
        <end position="64"/>
    </location>
</feature>
<dbReference type="GO" id="GO:0006281">
    <property type="term" value="P:DNA repair"/>
    <property type="evidence" value="ECO:0007669"/>
    <property type="project" value="UniProtKB-UniRule"/>
</dbReference>
<dbReference type="GO" id="GO:0005524">
    <property type="term" value="F:ATP binding"/>
    <property type="evidence" value="ECO:0007669"/>
    <property type="project" value="InterPro"/>
</dbReference>
<dbReference type="HAMAP" id="MF_00031">
    <property type="entry name" value="DNA_HJ_migration_RuvA"/>
    <property type="match status" value="1"/>
</dbReference>
<comment type="caution">
    <text evidence="6">Lacks conserved residue(s) required for the propagation of feature annotation.</text>
</comment>
<keyword evidence="2 6" id="KW-0227">DNA damage</keyword>
<reference evidence="9" key="1">
    <citation type="journal article" name="DNA Res.">
        <title>The physiological potential of anammox bacteria as revealed by their core genome structure.</title>
        <authorList>
            <person name="Okubo T."/>
            <person name="Toyoda A."/>
            <person name="Fukuhara K."/>
            <person name="Uchiyama I."/>
            <person name="Harigaya Y."/>
            <person name="Kuroiwa M."/>
            <person name="Suzuki T."/>
            <person name="Murakami Y."/>
            <person name="Suwa Y."/>
            <person name="Takami H."/>
        </authorList>
    </citation>
    <scope>NUCLEOTIDE SEQUENCE</scope>
    <source>
        <strain evidence="9">317325-2</strain>
    </source>
</reference>
<dbReference type="InterPro" id="IPR036267">
    <property type="entry name" value="RuvA_C_sf"/>
</dbReference>
<dbReference type="GO" id="GO:0005737">
    <property type="term" value="C:cytoplasm"/>
    <property type="evidence" value="ECO:0007669"/>
    <property type="project" value="UniProtKB-SubCell"/>
</dbReference>
<dbReference type="GO" id="GO:0000400">
    <property type="term" value="F:four-way junction DNA binding"/>
    <property type="evidence" value="ECO:0007669"/>
    <property type="project" value="UniProtKB-UniRule"/>
</dbReference>
<dbReference type="EMBL" id="AP021858">
    <property type="protein sequence ID" value="BBO23426.1"/>
    <property type="molecule type" value="Genomic_DNA"/>
</dbReference>
<keyword evidence="4 6" id="KW-0233">DNA recombination</keyword>
<dbReference type="NCBIfam" id="TIGR00084">
    <property type="entry name" value="ruvA"/>
    <property type="match status" value="1"/>
</dbReference>
<accession>A0A809S477</accession>
<dbReference type="SUPFAM" id="SSF50249">
    <property type="entry name" value="Nucleic acid-binding proteins"/>
    <property type="match status" value="1"/>
</dbReference>
<dbReference type="InterPro" id="IPR012340">
    <property type="entry name" value="NA-bd_OB-fold"/>
</dbReference>
<dbReference type="Pfam" id="PF01330">
    <property type="entry name" value="RuvA_N"/>
    <property type="match status" value="1"/>
</dbReference>
<keyword evidence="9" id="KW-0378">Hydrolase</keyword>
<comment type="subcellular location">
    <subcellularLocation>
        <location evidence="6">Cytoplasm</location>
    </subcellularLocation>
</comment>
<dbReference type="Pfam" id="PF07499">
    <property type="entry name" value="RuvA_C"/>
    <property type="match status" value="1"/>
</dbReference>
<dbReference type="Gene3D" id="2.40.50.140">
    <property type="entry name" value="Nucleic acid-binding proteins"/>
    <property type="match status" value="1"/>
</dbReference>
<dbReference type="AlphaFoldDB" id="A0A809S477"/>
<evidence type="ECO:0000256" key="1">
    <source>
        <dbReference type="ARBA" id="ARBA00022490"/>
    </source>
</evidence>
<dbReference type="SUPFAM" id="SSF46929">
    <property type="entry name" value="DNA helicase RuvA subunit, C-terminal domain"/>
    <property type="match status" value="1"/>
</dbReference>
<keyword evidence="3 6" id="KW-0238">DNA-binding</keyword>
<evidence type="ECO:0000256" key="3">
    <source>
        <dbReference type="ARBA" id="ARBA00023125"/>
    </source>
</evidence>
<dbReference type="GO" id="GO:0048476">
    <property type="term" value="C:Holliday junction resolvase complex"/>
    <property type="evidence" value="ECO:0007669"/>
    <property type="project" value="UniProtKB-UniRule"/>
</dbReference>
<evidence type="ECO:0000313" key="10">
    <source>
        <dbReference type="Proteomes" id="UP000662873"/>
    </source>
</evidence>
<evidence type="ECO:0000259" key="7">
    <source>
        <dbReference type="Pfam" id="PF01330"/>
    </source>
</evidence>
<dbReference type="GO" id="GO:0006310">
    <property type="term" value="P:DNA recombination"/>
    <property type="evidence" value="ECO:0007669"/>
    <property type="project" value="UniProtKB-UniRule"/>
</dbReference>